<evidence type="ECO:0000256" key="3">
    <source>
        <dbReference type="ARBA" id="ARBA00023163"/>
    </source>
</evidence>
<dbReference type="PRINTS" id="PR00455">
    <property type="entry name" value="HTHTETR"/>
</dbReference>
<dbReference type="HOGENOM" id="CLU_069543_3_0_11"/>
<reference evidence="7" key="1">
    <citation type="submission" date="2010-03" db="EMBL/GenBank/DDBJ databases">
        <title>The complete chromosome of Tsukamurella paurometabola DSM 20162.</title>
        <authorList>
            <consortium name="US DOE Joint Genome Institute (JGI-PGF)"/>
            <person name="Lucas S."/>
            <person name="Copeland A."/>
            <person name="Lapidus A."/>
            <person name="Glavina del Rio T."/>
            <person name="Dalin E."/>
            <person name="Tice H."/>
            <person name="Bruce D."/>
            <person name="Goodwin L."/>
            <person name="Pitluck S."/>
            <person name="Kyrpides N."/>
            <person name="Mavromatis K."/>
            <person name="Ivanova N."/>
            <person name="Mikhailova N."/>
            <person name="Munk A.C."/>
            <person name="Brettin T."/>
            <person name="Detter J.C."/>
            <person name="Tapia R."/>
            <person name="Han C."/>
            <person name="Larimer F."/>
            <person name="Land M."/>
            <person name="Hauser L."/>
            <person name="Markowitz V."/>
            <person name="Cheng J.-F."/>
            <person name="Hugenholtz P."/>
            <person name="Woyke T."/>
            <person name="Wu D."/>
            <person name="Jando M."/>
            <person name="Brambilla E."/>
            <person name="Klenk H.-P."/>
            <person name="Eisen J.A."/>
        </authorList>
    </citation>
    <scope>NUCLEOTIDE SEQUENCE [LARGE SCALE GENOMIC DNA]</scope>
    <source>
        <strain evidence="7">ATCC 8368 / DSM 20162 / CCUG 35730 / CIP 100753 / JCM 10117 / KCTC 9821 / NBRC 16120 / NCIMB 702349 / NCTC 13040</strain>
    </source>
</reference>
<dbReference type="InterPro" id="IPR004111">
    <property type="entry name" value="Repressor_TetR_C"/>
</dbReference>
<dbReference type="InterPro" id="IPR036271">
    <property type="entry name" value="Tet_transcr_reg_TetR-rel_C_sf"/>
</dbReference>
<dbReference type="Proteomes" id="UP000001213">
    <property type="component" value="Chromosome"/>
</dbReference>
<dbReference type="SUPFAM" id="SSF46689">
    <property type="entry name" value="Homeodomain-like"/>
    <property type="match status" value="1"/>
</dbReference>
<dbReference type="GO" id="GO:0003700">
    <property type="term" value="F:DNA-binding transcription factor activity"/>
    <property type="evidence" value="ECO:0007669"/>
    <property type="project" value="TreeGrafter"/>
</dbReference>
<dbReference type="AlphaFoldDB" id="D5UT33"/>
<proteinExistence type="predicted"/>
<organism evidence="6 7">
    <name type="scientific">Tsukamurella paurometabola (strain ATCC 8368 / DSM 20162 / CCUG 35730 / CIP 100753 / JCM 10117 / KCTC 9821 / NBRC 16120 / NCIMB 702349 / NCTC 13040)</name>
    <name type="common">Corynebacterium paurometabolum</name>
    <dbReference type="NCBI Taxonomy" id="521096"/>
    <lineage>
        <taxon>Bacteria</taxon>
        <taxon>Bacillati</taxon>
        <taxon>Actinomycetota</taxon>
        <taxon>Actinomycetes</taxon>
        <taxon>Mycobacteriales</taxon>
        <taxon>Tsukamurellaceae</taxon>
        <taxon>Tsukamurella</taxon>
    </lineage>
</organism>
<dbReference type="Pfam" id="PF00440">
    <property type="entry name" value="TetR_N"/>
    <property type="match status" value="1"/>
</dbReference>
<dbReference type="EMBL" id="CP001966">
    <property type="protein sequence ID" value="ADG77320.1"/>
    <property type="molecule type" value="Genomic_DNA"/>
</dbReference>
<evidence type="ECO:0000259" key="5">
    <source>
        <dbReference type="PROSITE" id="PS50977"/>
    </source>
</evidence>
<dbReference type="PANTHER" id="PTHR30055:SF151">
    <property type="entry name" value="TRANSCRIPTIONAL REGULATORY PROTEIN"/>
    <property type="match status" value="1"/>
</dbReference>
<dbReference type="Gene3D" id="1.10.357.10">
    <property type="entry name" value="Tetracycline Repressor, domain 2"/>
    <property type="match status" value="1"/>
</dbReference>
<dbReference type="GO" id="GO:0000976">
    <property type="term" value="F:transcription cis-regulatory region binding"/>
    <property type="evidence" value="ECO:0007669"/>
    <property type="project" value="TreeGrafter"/>
</dbReference>
<dbReference type="Pfam" id="PF02909">
    <property type="entry name" value="TetR_C_1"/>
    <property type="match status" value="1"/>
</dbReference>
<dbReference type="eggNOG" id="COG1309">
    <property type="taxonomic scope" value="Bacteria"/>
</dbReference>
<evidence type="ECO:0000256" key="1">
    <source>
        <dbReference type="ARBA" id="ARBA00023015"/>
    </source>
</evidence>
<keyword evidence="3" id="KW-0804">Transcription</keyword>
<dbReference type="STRING" id="521096.Tpau_0683"/>
<dbReference type="InterPro" id="IPR001647">
    <property type="entry name" value="HTH_TetR"/>
</dbReference>
<feature type="DNA-binding region" description="H-T-H motif" evidence="4">
    <location>
        <begin position="36"/>
        <end position="55"/>
    </location>
</feature>
<keyword evidence="2 4" id="KW-0238">DNA-binding</keyword>
<evidence type="ECO:0000256" key="2">
    <source>
        <dbReference type="ARBA" id="ARBA00023125"/>
    </source>
</evidence>
<evidence type="ECO:0000313" key="6">
    <source>
        <dbReference type="EMBL" id="ADG77320.1"/>
    </source>
</evidence>
<sequence length="243" mass="25624">MTTRKAGRPLVSVLNRDLIADAALDLVTEQGPEKLTMKVLSERLGVAVSALYNHIANKAELLLLVQDAVMSRVDTSALIALTDGTPEGDPASALPGALREWAVSYREVFAGYPSLIPLIATMPVSGAPSTRRMYDDLAAGLVAAGVTESDVVPIIIAFESFVYGSAMDANAPAGIFTSRPEELDAPTFRSAVAAFTARVGTDGASQQAANPYAEEPFRWGLETLIARTVDLVARPTGAPDHEA</sequence>
<dbReference type="InterPro" id="IPR009057">
    <property type="entry name" value="Homeodomain-like_sf"/>
</dbReference>
<dbReference type="GO" id="GO:0045892">
    <property type="term" value="P:negative regulation of DNA-templated transcription"/>
    <property type="evidence" value="ECO:0007669"/>
    <property type="project" value="InterPro"/>
</dbReference>
<reference evidence="6 7" key="2">
    <citation type="journal article" date="2011" name="Stand. Genomic Sci.">
        <title>Complete genome sequence of Tsukamurella paurometabola type strain (no. 33).</title>
        <authorList>
            <person name="Munk A.C."/>
            <person name="Lapidus A."/>
            <person name="Lucas S."/>
            <person name="Nolan M."/>
            <person name="Tice H."/>
            <person name="Cheng J.F."/>
            <person name="Del Rio T.G."/>
            <person name="Goodwin L."/>
            <person name="Pitluck S."/>
            <person name="Liolios K."/>
            <person name="Huntemann M."/>
            <person name="Ivanova N."/>
            <person name="Mavromatis K."/>
            <person name="Mikhailova N."/>
            <person name="Pati A."/>
            <person name="Chen A."/>
            <person name="Palaniappan K."/>
            <person name="Tapia R."/>
            <person name="Han C."/>
            <person name="Land M."/>
            <person name="Hauser L."/>
            <person name="Chang Y.J."/>
            <person name="Jeffries C.D."/>
            <person name="Brettin T."/>
            <person name="Yasawong M."/>
            <person name="Brambilla E.M."/>
            <person name="Rohde M."/>
            <person name="Sikorski J."/>
            <person name="Goker M."/>
            <person name="Detter J.C."/>
            <person name="Woyke T."/>
            <person name="Bristow J."/>
            <person name="Eisen J.A."/>
            <person name="Markowitz V."/>
            <person name="Hugenholtz P."/>
            <person name="Kyrpides N.C."/>
            <person name="Klenk H.P."/>
        </authorList>
    </citation>
    <scope>NUCLEOTIDE SEQUENCE [LARGE SCALE GENOMIC DNA]</scope>
    <source>
        <strain evidence="7">ATCC 8368 / DSM 20162 / CCUG 35730 / CIP 100753 / JCM 10117 / KCTC 9821 / NBRC 16120 / NCIMB 702349 / NCTC 13040</strain>
    </source>
</reference>
<dbReference type="KEGG" id="tpr:Tpau_0683"/>
<protein>
    <submittedName>
        <fullName evidence="6">Transcriptional regulator, TetR family</fullName>
    </submittedName>
</protein>
<evidence type="ECO:0000256" key="4">
    <source>
        <dbReference type="PROSITE-ProRule" id="PRU00335"/>
    </source>
</evidence>
<dbReference type="InterPro" id="IPR050109">
    <property type="entry name" value="HTH-type_TetR-like_transc_reg"/>
</dbReference>
<dbReference type="PANTHER" id="PTHR30055">
    <property type="entry name" value="HTH-TYPE TRANSCRIPTIONAL REGULATOR RUTR"/>
    <property type="match status" value="1"/>
</dbReference>
<dbReference type="SUPFAM" id="SSF48498">
    <property type="entry name" value="Tetracyclin repressor-like, C-terminal domain"/>
    <property type="match status" value="1"/>
</dbReference>
<feature type="domain" description="HTH tetR-type" evidence="5">
    <location>
        <begin position="13"/>
        <end position="73"/>
    </location>
</feature>
<dbReference type="RefSeq" id="WP_013125361.1">
    <property type="nucleotide sequence ID" value="NC_014158.1"/>
</dbReference>
<name>D5UT33_TSUPD</name>
<gene>
    <name evidence="6" type="ordered locus">Tpau_0683</name>
</gene>
<accession>D5UT33</accession>
<keyword evidence="1" id="KW-0805">Transcription regulation</keyword>
<dbReference type="PROSITE" id="PS50977">
    <property type="entry name" value="HTH_TETR_2"/>
    <property type="match status" value="1"/>
</dbReference>
<evidence type="ECO:0000313" key="7">
    <source>
        <dbReference type="Proteomes" id="UP000001213"/>
    </source>
</evidence>
<keyword evidence="7" id="KW-1185">Reference proteome</keyword>